<keyword evidence="1" id="KW-0479">Metal-binding</keyword>
<feature type="non-terminal residue" evidence="4">
    <location>
        <position position="1"/>
    </location>
</feature>
<protein>
    <submittedName>
        <fullName evidence="4">Putative eka-like protein</fullName>
    </submittedName>
</protein>
<evidence type="ECO:0000313" key="4">
    <source>
        <dbReference type="EMBL" id="RKF65598.1"/>
    </source>
</evidence>
<dbReference type="SMART" id="SM00343">
    <property type="entry name" value="ZnF_C2HC"/>
    <property type="match status" value="1"/>
</dbReference>
<dbReference type="InterPro" id="IPR036875">
    <property type="entry name" value="Znf_CCHC_sf"/>
</dbReference>
<keyword evidence="1" id="KW-0862">Zinc</keyword>
<reference evidence="4 5" key="1">
    <citation type="journal article" date="2018" name="BMC Genomics">
        <title>Comparative genome analyses reveal sequence features reflecting distinct modes of host-adaptation between dicot and monocot powdery mildew.</title>
        <authorList>
            <person name="Wu Y."/>
            <person name="Ma X."/>
            <person name="Pan Z."/>
            <person name="Kale S.D."/>
            <person name="Song Y."/>
            <person name="King H."/>
            <person name="Zhang Q."/>
            <person name="Presley C."/>
            <person name="Deng X."/>
            <person name="Wei C.I."/>
            <person name="Xiao S."/>
        </authorList>
    </citation>
    <scope>NUCLEOTIDE SEQUENCE [LARGE SCALE GENOMIC DNA]</scope>
    <source>
        <strain evidence="4">UCSC1</strain>
    </source>
</reference>
<dbReference type="GO" id="GO:0008270">
    <property type="term" value="F:zinc ion binding"/>
    <property type="evidence" value="ECO:0007669"/>
    <property type="project" value="UniProtKB-KW"/>
</dbReference>
<gene>
    <name evidence="4" type="ORF">GcC1_118014</name>
</gene>
<evidence type="ECO:0000259" key="3">
    <source>
        <dbReference type="PROSITE" id="PS50158"/>
    </source>
</evidence>
<evidence type="ECO:0000313" key="5">
    <source>
        <dbReference type="Proteomes" id="UP000285405"/>
    </source>
</evidence>
<feature type="compositionally biased region" description="Basic and acidic residues" evidence="2">
    <location>
        <begin position="198"/>
        <end position="218"/>
    </location>
</feature>
<dbReference type="SUPFAM" id="SSF57756">
    <property type="entry name" value="Retrovirus zinc finger-like domains"/>
    <property type="match status" value="1"/>
</dbReference>
<dbReference type="GO" id="GO:0003676">
    <property type="term" value="F:nucleic acid binding"/>
    <property type="evidence" value="ECO:0007669"/>
    <property type="project" value="InterPro"/>
</dbReference>
<organism evidence="4 5">
    <name type="scientific">Golovinomyces cichoracearum</name>
    <dbReference type="NCBI Taxonomy" id="62708"/>
    <lineage>
        <taxon>Eukaryota</taxon>
        <taxon>Fungi</taxon>
        <taxon>Dikarya</taxon>
        <taxon>Ascomycota</taxon>
        <taxon>Pezizomycotina</taxon>
        <taxon>Leotiomycetes</taxon>
        <taxon>Erysiphales</taxon>
        <taxon>Erysiphaceae</taxon>
        <taxon>Golovinomyces</taxon>
    </lineage>
</organism>
<name>A0A420I7H0_9PEZI</name>
<feature type="domain" description="CCHC-type" evidence="3">
    <location>
        <begin position="167"/>
        <end position="181"/>
    </location>
</feature>
<evidence type="ECO:0000256" key="1">
    <source>
        <dbReference type="PROSITE-ProRule" id="PRU00047"/>
    </source>
</evidence>
<comment type="caution">
    <text evidence="4">The sequence shown here is derived from an EMBL/GenBank/DDBJ whole genome shotgun (WGS) entry which is preliminary data.</text>
</comment>
<feature type="region of interest" description="Disordered" evidence="2">
    <location>
        <begin position="197"/>
        <end position="218"/>
    </location>
</feature>
<sequence length="218" mass="24713">RQSLNDFFQQFEFKLAQCRDLHWDSPLKVSHLNNGLNETLEKALIGIDLPPDDDYAQWVSKVRDMAGRLESHQKRNFIKNGNEIYRPTFLTNQNPSIDVDGGTIMTGVNALLALLNNNDQSSKEYLSLASLSKNNNFRQNNNGKDARPRAPWRSQDEFQKFLSLGVCIRCGKTGHYSTRCPTFRAAIRQRVNISSSRVEVEGEDSGKDCPKAPSHERG</sequence>
<dbReference type="InterPro" id="IPR001878">
    <property type="entry name" value="Znf_CCHC"/>
</dbReference>
<proteinExistence type="predicted"/>
<dbReference type="Proteomes" id="UP000285405">
    <property type="component" value="Unassembled WGS sequence"/>
</dbReference>
<accession>A0A420I7H0</accession>
<dbReference type="EMBL" id="MCBR01011869">
    <property type="protein sequence ID" value="RKF65598.1"/>
    <property type="molecule type" value="Genomic_DNA"/>
</dbReference>
<evidence type="ECO:0000256" key="2">
    <source>
        <dbReference type="SAM" id="MobiDB-lite"/>
    </source>
</evidence>
<keyword evidence="1" id="KW-0863">Zinc-finger</keyword>
<dbReference type="PROSITE" id="PS50158">
    <property type="entry name" value="ZF_CCHC"/>
    <property type="match status" value="1"/>
</dbReference>
<dbReference type="AlphaFoldDB" id="A0A420I7H0"/>